<proteinExistence type="predicted"/>
<evidence type="ECO:0000313" key="3">
    <source>
        <dbReference type="Proteomes" id="UP000199086"/>
    </source>
</evidence>
<evidence type="ECO:0000313" key="2">
    <source>
        <dbReference type="EMBL" id="SDB84378.1"/>
    </source>
</evidence>
<keyword evidence="3" id="KW-1185">Reference proteome</keyword>
<dbReference type="Pfam" id="PF02464">
    <property type="entry name" value="CinA"/>
    <property type="match status" value="1"/>
</dbReference>
<dbReference type="Proteomes" id="UP000199086">
    <property type="component" value="Unassembled WGS sequence"/>
</dbReference>
<dbReference type="SUPFAM" id="SSF142433">
    <property type="entry name" value="CinA-like"/>
    <property type="match status" value="1"/>
</dbReference>
<dbReference type="RefSeq" id="WP_245703073.1">
    <property type="nucleotide sequence ID" value="NZ_FMYF01000004.1"/>
</dbReference>
<dbReference type="Gene3D" id="3.90.950.20">
    <property type="entry name" value="CinA-like"/>
    <property type="match status" value="1"/>
</dbReference>
<dbReference type="EMBL" id="FMYF01000004">
    <property type="protein sequence ID" value="SDB84378.1"/>
    <property type="molecule type" value="Genomic_DNA"/>
</dbReference>
<protein>
    <submittedName>
        <fullName evidence="2">Competence/damage-inducible protein cinA</fullName>
    </submittedName>
</protein>
<dbReference type="NCBIfam" id="TIGR00199">
    <property type="entry name" value="PncC_domain"/>
    <property type="match status" value="1"/>
</dbReference>
<organism evidence="2 3">
    <name type="scientific">Raineyella antarctica</name>
    <dbReference type="NCBI Taxonomy" id="1577474"/>
    <lineage>
        <taxon>Bacteria</taxon>
        <taxon>Bacillati</taxon>
        <taxon>Actinomycetota</taxon>
        <taxon>Actinomycetes</taxon>
        <taxon>Propionibacteriales</taxon>
        <taxon>Propionibacteriaceae</taxon>
        <taxon>Raineyella</taxon>
    </lineage>
</organism>
<dbReference type="STRING" id="1577474.GA0111570_104291"/>
<dbReference type="InterPro" id="IPR036653">
    <property type="entry name" value="CinA-like_C"/>
</dbReference>
<name>A0A1G6GR05_9ACTN</name>
<sequence length="167" mass="16885">MASGAAPTQEAYDAAVRVLGLLADAGQTLATCESLTGGLLGASLTSVPGASAAYRGGLVTYATDLKHVLAGVDQDDLDRDGAVAPGTALAMASGARERCLADWAVAVTGVAGPDEQEGRPAGTVFVAVARDGSAAVDQYRFDGDRHAIRSRTVEAALRQLERAIATG</sequence>
<feature type="domain" description="CinA C-terminal" evidence="1">
    <location>
        <begin position="15"/>
        <end position="163"/>
    </location>
</feature>
<evidence type="ECO:0000259" key="1">
    <source>
        <dbReference type="Pfam" id="PF02464"/>
    </source>
</evidence>
<gene>
    <name evidence="2" type="ORF">GA0111570_104291</name>
</gene>
<accession>A0A1G6GR05</accession>
<dbReference type="InterPro" id="IPR008136">
    <property type="entry name" value="CinA_C"/>
</dbReference>
<dbReference type="AlphaFoldDB" id="A0A1G6GR05"/>
<reference evidence="2 3" key="1">
    <citation type="submission" date="2016-06" db="EMBL/GenBank/DDBJ databases">
        <authorList>
            <person name="Olsen C.W."/>
            <person name="Carey S."/>
            <person name="Hinshaw L."/>
            <person name="Karasin A.I."/>
        </authorList>
    </citation>
    <scope>NUCLEOTIDE SEQUENCE [LARGE SCALE GENOMIC DNA]</scope>
    <source>
        <strain evidence="2 3">LZ-22</strain>
    </source>
</reference>